<keyword evidence="8" id="KW-1185">Reference proteome</keyword>
<evidence type="ECO:0000256" key="3">
    <source>
        <dbReference type="SAM" id="SignalP"/>
    </source>
</evidence>
<keyword evidence="3" id="KW-0732">Signal</keyword>
<dbReference type="Proteomes" id="UP001549691">
    <property type="component" value="Unassembled WGS sequence"/>
</dbReference>
<dbReference type="Gene3D" id="2.40.420.20">
    <property type="match status" value="1"/>
</dbReference>
<organism evidence="7 8">
    <name type="scientific">Uliginosibacterium flavum</name>
    <dbReference type="NCBI Taxonomy" id="1396831"/>
    <lineage>
        <taxon>Bacteria</taxon>
        <taxon>Pseudomonadati</taxon>
        <taxon>Pseudomonadota</taxon>
        <taxon>Betaproteobacteria</taxon>
        <taxon>Rhodocyclales</taxon>
        <taxon>Zoogloeaceae</taxon>
        <taxon>Uliginosibacterium</taxon>
    </lineage>
</organism>
<gene>
    <name evidence="7" type="ORF">ABXR19_09005</name>
</gene>
<dbReference type="InterPro" id="IPR058624">
    <property type="entry name" value="MdtA-like_HH"/>
</dbReference>
<name>A0ABV2TL98_9RHOO</name>
<protein>
    <submittedName>
        <fullName evidence="7">Efflux RND transporter periplasmic adaptor subunit</fullName>
    </submittedName>
</protein>
<evidence type="ECO:0000313" key="7">
    <source>
        <dbReference type="EMBL" id="MET7014325.1"/>
    </source>
</evidence>
<reference evidence="7 8" key="1">
    <citation type="submission" date="2024-07" db="EMBL/GenBank/DDBJ databases">
        <title>Uliginosibacterium flavum JJ3220;KACC:17644.</title>
        <authorList>
            <person name="Kim M.K."/>
        </authorList>
    </citation>
    <scope>NUCLEOTIDE SEQUENCE [LARGE SCALE GENOMIC DNA]</scope>
    <source>
        <strain evidence="7 8">KACC:17644</strain>
    </source>
</reference>
<dbReference type="InterPro" id="IPR058625">
    <property type="entry name" value="MdtA-like_BSH"/>
</dbReference>
<dbReference type="Pfam" id="PF25876">
    <property type="entry name" value="HH_MFP_RND"/>
    <property type="match status" value="1"/>
</dbReference>
<proteinExistence type="inferred from homology"/>
<evidence type="ECO:0000256" key="2">
    <source>
        <dbReference type="SAM" id="Coils"/>
    </source>
</evidence>
<evidence type="ECO:0000259" key="5">
    <source>
        <dbReference type="Pfam" id="PF25917"/>
    </source>
</evidence>
<dbReference type="Gene3D" id="1.10.287.470">
    <property type="entry name" value="Helix hairpin bin"/>
    <property type="match status" value="1"/>
</dbReference>
<dbReference type="InterPro" id="IPR006143">
    <property type="entry name" value="RND_pump_MFP"/>
</dbReference>
<dbReference type="Gene3D" id="2.40.30.170">
    <property type="match status" value="1"/>
</dbReference>
<feature type="coiled-coil region" evidence="2">
    <location>
        <begin position="90"/>
        <end position="148"/>
    </location>
</feature>
<comment type="similarity">
    <text evidence="1">Belongs to the membrane fusion protein (MFP) (TC 8.A.1) family.</text>
</comment>
<feature type="domain" description="Multidrug resistance protein MdtA-like barrel-sandwich hybrid" evidence="5">
    <location>
        <begin position="49"/>
        <end position="183"/>
    </location>
</feature>
<feature type="signal peptide" evidence="3">
    <location>
        <begin position="1"/>
        <end position="21"/>
    </location>
</feature>
<evidence type="ECO:0000259" key="4">
    <source>
        <dbReference type="Pfam" id="PF25876"/>
    </source>
</evidence>
<dbReference type="RefSeq" id="WP_354600787.1">
    <property type="nucleotide sequence ID" value="NZ_JBEWZI010000008.1"/>
</dbReference>
<dbReference type="Pfam" id="PF25917">
    <property type="entry name" value="BSH_RND"/>
    <property type="match status" value="1"/>
</dbReference>
<keyword evidence="2" id="KW-0175">Coiled coil</keyword>
<evidence type="ECO:0000256" key="1">
    <source>
        <dbReference type="ARBA" id="ARBA00009477"/>
    </source>
</evidence>
<dbReference type="SUPFAM" id="SSF111369">
    <property type="entry name" value="HlyD-like secretion proteins"/>
    <property type="match status" value="1"/>
</dbReference>
<feature type="domain" description="Multidrug resistance protein MdtA-like alpha-helical hairpin" evidence="4">
    <location>
        <begin position="93"/>
        <end position="148"/>
    </location>
</feature>
<dbReference type="Gene3D" id="2.40.50.100">
    <property type="match status" value="1"/>
</dbReference>
<dbReference type="PANTHER" id="PTHR30469">
    <property type="entry name" value="MULTIDRUG RESISTANCE PROTEIN MDTA"/>
    <property type="match status" value="1"/>
</dbReference>
<evidence type="ECO:0000259" key="6">
    <source>
        <dbReference type="Pfam" id="PF25954"/>
    </source>
</evidence>
<evidence type="ECO:0000313" key="8">
    <source>
        <dbReference type="Proteomes" id="UP001549691"/>
    </source>
</evidence>
<dbReference type="NCBIfam" id="TIGR01730">
    <property type="entry name" value="RND_mfp"/>
    <property type="match status" value="1"/>
</dbReference>
<feature type="chain" id="PRO_5047301231" evidence="3">
    <location>
        <begin position="22"/>
        <end position="337"/>
    </location>
</feature>
<dbReference type="InterPro" id="IPR058792">
    <property type="entry name" value="Beta-barrel_RND_2"/>
</dbReference>
<accession>A0ABV2TL98</accession>
<dbReference type="EMBL" id="JBEWZI010000008">
    <property type="protein sequence ID" value="MET7014325.1"/>
    <property type="molecule type" value="Genomic_DNA"/>
</dbReference>
<comment type="caution">
    <text evidence="7">The sequence shown here is derived from an EMBL/GenBank/DDBJ whole genome shotgun (WGS) entry which is preliminary data.</text>
</comment>
<dbReference type="Pfam" id="PF25954">
    <property type="entry name" value="Beta-barrel_RND_2"/>
    <property type="match status" value="1"/>
</dbReference>
<dbReference type="PANTHER" id="PTHR30469:SF18">
    <property type="entry name" value="RESISTANCE-NODULATION-CELL DIVISION (RND) EFFLUX MEMBRANE FUSION PROTEIN-RELATED"/>
    <property type="match status" value="1"/>
</dbReference>
<sequence length="337" mass="34771">MWVKLLGSIVVLALGAGSTLAADPLATADVALRQVPTAYATDGLVQAVRQSQIAAQVPGRILQVAVKAGDRVAAGQFLLRIDDREQAQNVAGQQAQVAAAQAQLANAEANLTRTRELVTKKFMSSATLDQAEAQARSARAQVSALQAGAGAASAGRSHTVISAPYAGVISAVNIEQGDMASPGVPLMTLYAPGDLRVLAQVPQARLAAVRSQSRAQIEVAPGKWLAAGAVKLMPAADAATQSTEVRLEQIPQEGLLPGASVRVLLATGEAQRLVIPNAAVLHRGELVAAYVQTADGRFLQRLLRLGEQFGAAGVEVLAGLSVGEKVALDPVRAGMAR</sequence>
<feature type="domain" description="CusB-like beta-barrel" evidence="6">
    <location>
        <begin position="198"/>
        <end position="267"/>
    </location>
</feature>